<dbReference type="RefSeq" id="XP_003137930.1">
    <property type="nucleotide sequence ID" value="XM_003137882.1"/>
</dbReference>
<dbReference type="GeneID" id="9939729"/>
<dbReference type="AlphaFoldDB" id="A0A1S0U783"/>
<reference evidence="1" key="1">
    <citation type="submission" date="2012-04" db="EMBL/GenBank/DDBJ databases">
        <title>The Genome Sequence of Loa loa.</title>
        <authorList>
            <consortium name="The Broad Institute Genome Sequencing Platform"/>
            <consortium name="Broad Institute Genome Sequencing Center for Infectious Disease"/>
            <person name="Nutman T.B."/>
            <person name="Fink D.L."/>
            <person name="Russ C."/>
            <person name="Young S."/>
            <person name="Zeng Q."/>
            <person name="Gargeya S."/>
            <person name="Alvarado L."/>
            <person name="Berlin A."/>
            <person name="Chapman S.B."/>
            <person name="Chen Z."/>
            <person name="Freedman E."/>
            <person name="Gellesch M."/>
            <person name="Goldberg J."/>
            <person name="Griggs A."/>
            <person name="Gujja S."/>
            <person name="Heilman E.R."/>
            <person name="Heiman D."/>
            <person name="Howarth C."/>
            <person name="Mehta T."/>
            <person name="Neiman D."/>
            <person name="Pearson M."/>
            <person name="Roberts A."/>
            <person name="Saif S."/>
            <person name="Shea T."/>
            <person name="Shenoy N."/>
            <person name="Sisk P."/>
            <person name="Stolte C."/>
            <person name="Sykes S."/>
            <person name="White J."/>
            <person name="Yandava C."/>
            <person name="Haas B."/>
            <person name="Henn M.R."/>
            <person name="Nusbaum C."/>
            <person name="Birren B."/>
        </authorList>
    </citation>
    <scope>NUCLEOTIDE SEQUENCE [LARGE SCALE GENOMIC DNA]</scope>
</reference>
<proteinExistence type="predicted"/>
<dbReference type="KEGG" id="loa:LOAG_02344"/>
<accession>A0A1S0U783</accession>
<gene>
    <name evidence="1" type="ORF">LOAG_02344</name>
</gene>
<evidence type="ECO:0000313" key="1">
    <source>
        <dbReference type="EMBL" id="EFO26140.1"/>
    </source>
</evidence>
<dbReference type="CTD" id="9939729"/>
<dbReference type="EMBL" id="JH712121">
    <property type="protein sequence ID" value="EFO26140.1"/>
    <property type="molecule type" value="Genomic_DNA"/>
</dbReference>
<dbReference type="InParanoid" id="A0A1S0U783"/>
<protein>
    <submittedName>
        <fullName evidence="1">Uncharacterized protein</fullName>
    </submittedName>
</protein>
<name>A0A1S0U783_LOALO</name>
<organism evidence="1">
    <name type="scientific">Loa loa</name>
    <name type="common">Eye worm</name>
    <name type="synonym">Filaria loa</name>
    <dbReference type="NCBI Taxonomy" id="7209"/>
    <lineage>
        <taxon>Eukaryota</taxon>
        <taxon>Metazoa</taxon>
        <taxon>Ecdysozoa</taxon>
        <taxon>Nematoda</taxon>
        <taxon>Chromadorea</taxon>
        <taxon>Rhabditida</taxon>
        <taxon>Spirurina</taxon>
        <taxon>Spiruromorpha</taxon>
        <taxon>Filarioidea</taxon>
        <taxon>Onchocercidae</taxon>
        <taxon>Loa</taxon>
    </lineage>
</organism>
<sequence length="106" mass="12321">MDDLGDFLAPPPHPSLHPFHLAYYHAYVNFMNIQEDKTTVKTIGDEPLVRSPMRSVKENRSGIGMKRIHFFISTVVYENNRSLPSVNVTENRTLEFYETNLLFCIF</sequence>